<proteinExistence type="predicted"/>
<dbReference type="PROSITE" id="PS51257">
    <property type="entry name" value="PROKAR_LIPOPROTEIN"/>
    <property type="match status" value="1"/>
</dbReference>
<dbReference type="AlphaFoldDB" id="A0A140NLP9"/>
<evidence type="ECO:0000313" key="2">
    <source>
        <dbReference type="Proteomes" id="UP000005012"/>
    </source>
</evidence>
<dbReference type="OrthoDB" id="6466607at2"/>
<gene>
    <name evidence="1" type="ordered locus">S70_08590</name>
</gene>
<dbReference type="KEGG" id="psi:S70_08590"/>
<organism evidence="1 2">
    <name type="scientific">Providencia stuartii (strain MRSN 2154)</name>
    <dbReference type="NCBI Taxonomy" id="1157951"/>
    <lineage>
        <taxon>Bacteria</taxon>
        <taxon>Pseudomonadati</taxon>
        <taxon>Pseudomonadota</taxon>
        <taxon>Gammaproteobacteria</taxon>
        <taxon>Enterobacterales</taxon>
        <taxon>Morganellaceae</taxon>
        <taxon>Providencia</taxon>
    </lineage>
</organism>
<evidence type="ECO:0000313" key="1">
    <source>
        <dbReference type="EMBL" id="AFH93580.1"/>
    </source>
</evidence>
<dbReference type="GeneID" id="93517614"/>
<sequence>MMTQKWFFLLFVLFFSLLMSGCANVRWKHPTPSREIIQLMMSEIQGARNIDEEEFAVEETLARLKAQKVSHGTRPFQVVLFGKDHEIRVEGYSEYFDSFGIISDADFARFSIPNKNNIQGYYYSYRGTMKAVDYSLPHMVRDSNSKDSLVLYTKPLTNYQITVIYLEGAQYQFNYGSMPISIGIFGPAKSYKNSFDGRFYISPSDKTNRYQLRSPMY</sequence>
<dbReference type="RefSeq" id="WP_014656954.1">
    <property type="nucleotide sequence ID" value="NC_017731.1"/>
</dbReference>
<reference evidence="1 2" key="1">
    <citation type="journal article" date="2012" name="J. Bacteriol.">
        <title>Complete Genome Sequence of Providencia stuartii Clinical Isolate MRSN 2154.</title>
        <authorList>
            <person name="Clifford R.J."/>
            <person name="Hang J."/>
            <person name="Riley M.C."/>
            <person name="Onmus-Leone F."/>
            <person name="Kuschner R.A."/>
            <person name="Lesho E.P."/>
            <person name="Waterman P.E."/>
        </authorList>
    </citation>
    <scope>NUCLEOTIDE SEQUENCE [LARGE SCALE GENOMIC DNA]</scope>
    <source>
        <strain evidence="1 2">MRSN 2154</strain>
    </source>
</reference>
<name>A0A140NLP9_PROSM</name>
<dbReference type="EMBL" id="CP003488">
    <property type="protein sequence ID" value="AFH93580.1"/>
    <property type="molecule type" value="Genomic_DNA"/>
</dbReference>
<protein>
    <recommendedName>
        <fullName evidence="3">Lipoprotein</fullName>
    </recommendedName>
</protein>
<dbReference type="Proteomes" id="UP000005012">
    <property type="component" value="Chromosome"/>
</dbReference>
<dbReference type="HOGENOM" id="CLU_1271368_0_0_6"/>
<reference evidence="2" key="2">
    <citation type="submission" date="2012-04" db="EMBL/GenBank/DDBJ databases">
        <title>Complete genome sequence of Providencia stuartii clinical isolate MRSN 2154.</title>
        <authorList>
            <person name="Clifford R.J."/>
            <person name="Hang J."/>
            <person name="Riley M.C."/>
            <person name="Onmus-Leone F."/>
            <person name="Kuschner R.A."/>
            <person name="Lesho E.P."/>
            <person name="Waterman P.E."/>
        </authorList>
    </citation>
    <scope>NUCLEOTIDE SEQUENCE [LARGE SCALE GENOMIC DNA]</scope>
    <source>
        <strain evidence="2">MRSN 2154</strain>
    </source>
</reference>
<evidence type="ECO:0008006" key="3">
    <source>
        <dbReference type="Google" id="ProtNLM"/>
    </source>
</evidence>
<accession>A0A140NLP9</accession>
<dbReference type="PATRIC" id="fig|1157951.4.peg.1712"/>